<feature type="region of interest" description="Disordered" evidence="1">
    <location>
        <begin position="215"/>
        <end position="249"/>
    </location>
</feature>
<keyword evidence="4" id="KW-1185">Reference proteome</keyword>
<name>A0ABR0HA23_9PEZI</name>
<organism evidence="3 4">
    <name type="scientific">Podospora pseudopauciseta</name>
    <dbReference type="NCBI Taxonomy" id="2093780"/>
    <lineage>
        <taxon>Eukaryota</taxon>
        <taxon>Fungi</taxon>
        <taxon>Dikarya</taxon>
        <taxon>Ascomycota</taxon>
        <taxon>Pezizomycotina</taxon>
        <taxon>Sordariomycetes</taxon>
        <taxon>Sordariomycetidae</taxon>
        <taxon>Sordariales</taxon>
        <taxon>Podosporaceae</taxon>
        <taxon>Podospora</taxon>
    </lineage>
</organism>
<dbReference type="RefSeq" id="XP_062764851.1">
    <property type="nucleotide sequence ID" value="XM_062913441.1"/>
</dbReference>
<proteinExistence type="predicted"/>
<comment type="caution">
    <text evidence="3">The sequence shown here is derived from an EMBL/GenBank/DDBJ whole genome shotgun (WGS) entry which is preliminary data.</text>
</comment>
<evidence type="ECO:0000256" key="1">
    <source>
        <dbReference type="SAM" id="MobiDB-lite"/>
    </source>
</evidence>
<keyword evidence="2" id="KW-0812">Transmembrane</keyword>
<feature type="transmembrane region" description="Helical" evidence="2">
    <location>
        <begin position="21"/>
        <end position="45"/>
    </location>
</feature>
<evidence type="ECO:0000313" key="3">
    <source>
        <dbReference type="EMBL" id="KAK4664885.1"/>
    </source>
</evidence>
<feature type="transmembrane region" description="Helical" evidence="2">
    <location>
        <begin position="132"/>
        <end position="153"/>
    </location>
</feature>
<dbReference type="GeneID" id="87933784"/>
<feature type="transmembrane region" description="Helical" evidence="2">
    <location>
        <begin position="96"/>
        <end position="120"/>
    </location>
</feature>
<protein>
    <recommendedName>
        <fullName evidence="5">Transmembrane protein</fullName>
    </recommendedName>
</protein>
<reference evidence="3 4" key="1">
    <citation type="journal article" date="2023" name="bioRxiv">
        <title>High-quality genome assemblies of four members of thePodospora anserinaspecies complex.</title>
        <authorList>
            <person name="Ament-Velasquez S.L."/>
            <person name="Vogan A.A."/>
            <person name="Wallerman O."/>
            <person name="Hartmann F."/>
            <person name="Gautier V."/>
            <person name="Silar P."/>
            <person name="Giraud T."/>
            <person name="Johannesson H."/>
        </authorList>
    </citation>
    <scope>NUCLEOTIDE SEQUENCE [LARGE SCALE GENOMIC DNA]</scope>
    <source>
        <strain evidence="3 4">CBS 411.78</strain>
    </source>
</reference>
<feature type="compositionally biased region" description="Polar residues" evidence="1">
    <location>
        <begin position="229"/>
        <end position="244"/>
    </location>
</feature>
<keyword evidence="2" id="KW-0472">Membrane</keyword>
<evidence type="ECO:0000256" key="2">
    <source>
        <dbReference type="SAM" id="Phobius"/>
    </source>
</evidence>
<evidence type="ECO:0008006" key="5">
    <source>
        <dbReference type="Google" id="ProtNLM"/>
    </source>
</evidence>
<feature type="transmembrane region" description="Helical" evidence="2">
    <location>
        <begin position="65"/>
        <end position="84"/>
    </location>
</feature>
<accession>A0ABR0HA23</accession>
<sequence>MVNKLDLEAFQHDRSRWRRSLLFPSWLLQILILLCLMGIFAYRLAETFEHYSAEKKNGSIPMVEVVWEATNILFNLLSLLLTILELARFITSRLTPFLLLSTNLVKLVLSLAVLGLDVVAHLRQLDGHYPTIGLSLDCGLLAASLSSFAYAVLKHSESRKYEQYHLTDEVKRAEPGIFMAGAAGGGRITGIVKPYDRDSASYRYDYARTVESEDRRVSGEGGGGKWDTSCESQTGHFSSEQHGSVASGRTGVTVREISPSGTGLEREIDRAPSGELGWAAGGQVGSDVSPSSSMTGRSGSVVRNAGVVHMAVPEIHVSRQQSWRTEVIA</sequence>
<evidence type="ECO:0000313" key="4">
    <source>
        <dbReference type="Proteomes" id="UP001326199"/>
    </source>
</evidence>
<keyword evidence="2" id="KW-1133">Transmembrane helix</keyword>
<gene>
    <name evidence="3" type="ORF">QC763_508510</name>
</gene>
<dbReference type="EMBL" id="JAFFHB010000006">
    <property type="protein sequence ID" value="KAK4664885.1"/>
    <property type="molecule type" value="Genomic_DNA"/>
</dbReference>
<dbReference type="Proteomes" id="UP001326199">
    <property type="component" value="Unassembled WGS sequence"/>
</dbReference>